<dbReference type="InterPro" id="IPR013783">
    <property type="entry name" value="Ig-like_fold"/>
</dbReference>
<dbReference type="InterPro" id="IPR052016">
    <property type="entry name" value="Bact_Sigma-Reg"/>
</dbReference>
<feature type="transmembrane region" description="Helical" evidence="2">
    <location>
        <begin position="753"/>
        <end position="771"/>
    </location>
</feature>
<evidence type="ECO:0000256" key="3">
    <source>
        <dbReference type="SAM" id="SignalP"/>
    </source>
</evidence>
<keyword evidence="2" id="KW-1133">Transmembrane helix</keyword>
<dbReference type="InterPro" id="IPR001932">
    <property type="entry name" value="PPM-type_phosphatase-like_dom"/>
</dbReference>
<dbReference type="InterPro" id="IPR036457">
    <property type="entry name" value="PPM-type-like_dom_sf"/>
</dbReference>
<dbReference type="PANTHER" id="PTHR43156:SF9">
    <property type="entry name" value="HAMP DOMAIN-CONTAINING PROTEIN"/>
    <property type="match status" value="1"/>
</dbReference>
<evidence type="ECO:0000313" key="6">
    <source>
        <dbReference type="Proteomes" id="UP000321721"/>
    </source>
</evidence>
<dbReference type="PANTHER" id="PTHR43156">
    <property type="entry name" value="STAGE II SPORULATION PROTEIN E-RELATED"/>
    <property type="match status" value="1"/>
</dbReference>
<comment type="caution">
    <text evidence="5">The sequence shown here is derived from an EMBL/GenBank/DDBJ whole genome shotgun (WGS) entry which is preliminary data.</text>
</comment>
<name>A0A5C6RUC8_9FLAO</name>
<dbReference type="EMBL" id="VOOS01000002">
    <property type="protein sequence ID" value="TXB65918.1"/>
    <property type="molecule type" value="Genomic_DNA"/>
</dbReference>
<accession>A0A5C6RUC8</accession>
<feature type="domain" description="PPM-type phosphatase" evidence="4">
    <location>
        <begin position="835"/>
        <end position="1057"/>
    </location>
</feature>
<keyword evidence="2" id="KW-0472">Membrane</keyword>
<dbReference type="Gene3D" id="2.60.40.10">
    <property type="entry name" value="Immunoglobulins"/>
    <property type="match status" value="1"/>
</dbReference>
<keyword evidence="2" id="KW-0812">Transmembrane</keyword>
<dbReference type="OrthoDB" id="1090267at2"/>
<dbReference type="InterPro" id="IPR015943">
    <property type="entry name" value="WD40/YVTN_repeat-like_dom_sf"/>
</dbReference>
<evidence type="ECO:0000313" key="5">
    <source>
        <dbReference type="EMBL" id="TXB65918.1"/>
    </source>
</evidence>
<keyword evidence="3" id="KW-0732">Signal</keyword>
<protein>
    <submittedName>
        <fullName evidence="5">SpoIIE family protein phosphatase</fullName>
    </submittedName>
</protein>
<evidence type="ECO:0000259" key="4">
    <source>
        <dbReference type="SMART" id="SM00331"/>
    </source>
</evidence>
<feature type="chain" id="PRO_5022705641" evidence="3">
    <location>
        <begin position="22"/>
        <end position="1058"/>
    </location>
</feature>
<keyword evidence="1" id="KW-0378">Hydrolase</keyword>
<organism evidence="5 6">
    <name type="scientific">Vicingus serpentipes</name>
    <dbReference type="NCBI Taxonomy" id="1926625"/>
    <lineage>
        <taxon>Bacteria</taxon>
        <taxon>Pseudomonadati</taxon>
        <taxon>Bacteroidota</taxon>
        <taxon>Flavobacteriia</taxon>
        <taxon>Flavobacteriales</taxon>
        <taxon>Vicingaceae</taxon>
        <taxon>Vicingus</taxon>
    </lineage>
</organism>
<dbReference type="AlphaFoldDB" id="A0A5C6RUC8"/>
<reference evidence="5 6" key="1">
    <citation type="submission" date="2019-08" db="EMBL/GenBank/DDBJ databases">
        <title>Genome of Vicingus serpentipes NCIMB 15042.</title>
        <authorList>
            <person name="Bowman J.P."/>
        </authorList>
    </citation>
    <scope>NUCLEOTIDE SEQUENCE [LARGE SCALE GENOMIC DNA]</scope>
    <source>
        <strain evidence="5 6">NCIMB 15042</strain>
    </source>
</reference>
<gene>
    <name evidence="5" type="ORF">FRY74_04945</name>
</gene>
<dbReference type="Proteomes" id="UP000321721">
    <property type="component" value="Unassembled WGS sequence"/>
</dbReference>
<dbReference type="GO" id="GO:0016791">
    <property type="term" value="F:phosphatase activity"/>
    <property type="evidence" value="ECO:0007669"/>
    <property type="project" value="TreeGrafter"/>
</dbReference>
<sequence length="1058" mass="121650">MFNRAFFVFLTFLCCSIGLFGQFSKPFVSNYTAKDYNAFFQNWDAVQDKHGIMYFANNYGVLTFNGNKWDVISSPNESIIRSLAIASNGKVVAGGYDQIGFLETDEKGSLNFSSISDSIDESFNDFGSVWNIVVEKDRTYFSTDKYILKYQDNKLSKLVDKGGQLFAKIKNRIYTTTTTDGLVEFKNEKIEPLPDGDFFTGMKIYSVVANRKGLMVVTRNSGLYYYSADTIYEIGDKKTKEIFKSSELYSAIELPDGNVCLSTLKNGIIIINQIGEIVEIFNSESGVQNQTCWSAYHDKQGNIWLMLDKGITKIEYNCPFSLYNQNVGIDGTIMSITRFNNKLYLATSVGLYEVNKQETQYGDKLVFNLKTKIKSQCWDLLEVNNHLLIATSSGIYSLNKQGVITRQNNDITYTLEKSNYYSNLVFAGKESEVSFILFSNLWKEYSLDTLKYQVRSLYEESENNLWLGTYVDGAINLTYELTADFSPKNVKHKSYSVDEGLFGYEVDVFSYQNEMVFSTDKGLMKKKEETNGEFSFYLDTILGNSFANGTRIIYRLQEDYLDNVWMYAPVTIDNNNEGLGYVKTHNNTPIWNYEQFNRLPQGIIYAMYPEINGDIWLGGVEGLMKYNYIKNTVKYNSIFYSLINKVSLGKDSIIHKGDYFIRKNSVKIGYDYNSLQFEFSCTNFLDEKRNKYQYKLEGFDEEWSDWTNDTKKQYTNLYEGNYKFRVRSKNTYNNKGIEATYKFIVLPPWYRTWYAYVIYGVLLIVLIYIIVRVSVYRLKVANEKLEGVIAIRTKEIREKNTQLGEALTDIKDSINYAKRLQEAILPKQEEVKNIFPQNFIYYLPRDIVSGDFYWTTIQNNKRIFVVADCTGHGVPGAFVSMLGNDLLNHIISENQITDTSNILTKLNKGVLNAFNNDDISYSTNDGMDIAVISIDENNVLQYSGANRPLTIVRDKEVIEFKPDKKSIGGRTELDFVFKPNTIQLLKNDNIYMYSDGFADQFGGEKGKKYLTKRLKQLLVEVSDMAIATQKNKIEKEFLTWKGSINQLDDVLLTGIKID</sequence>
<dbReference type="SMART" id="SM00331">
    <property type="entry name" value="PP2C_SIG"/>
    <property type="match status" value="1"/>
</dbReference>
<dbReference type="SUPFAM" id="SSF63829">
    <property type="entry name" value="Calcium-dependent phosphotriesterase"/>
    <property type="match status" value="1"/>
</dbReference>
<feature type="signal peptide" evidence="3">
    <location>
        <begin position="1"/>
        <end position="21"/>
    </location>
</feature>
<dbReference type="Pfam" id="PF07495">
    <property type="entry name" value="Y_Y_Y"/>
    <property type="match status" value="1"/>
</dbReference>
<dbReference type="InterPro" id="IPR011123">
    <property type="entry name" value="Y_Y_Y"/>
</dbReference>
<evidence type="ECO:0000256" key="2">
    <source>
        <dbReference type="SAM" id="Phobius"/>
    </source>
</evidence>
<keyword evidence="6" id="KW-1185">Reference proteome</keyword>
<dbReference type="Pfam" id="PF07228">
    <property type="entry name" value="SpoIIE"/>
    <property type="match status" value="1"/>
</dbReference>
<proteinExistence type="predicted"/>
<dbReference type="Gene3D" id="2.130.10.10">
    <property type="entry name" value="YVTN repeat-like/Quinoprotein amine dehydrogenase"/>
    <property type="match status" value="2"/>
</dbReference>
<evidence type="ECO:0000256" key="1">
    <source>
        <dbReference type="ARBA" id="ARBA00022801"/>
    </source>
</evidence>
<dbReference type="Gene3D" id="3.60.40.10">
    <property type="entry name" value="PPM-type phosphatase domain"/>
    <property type="match status" value="1"/>
</dbReference>